<gene>
    <name evidence="2" type="ORF">GL50803_0010145</name>
</gene>
<dbReference type="InterPro" id="IPR058033">
    <property type="entry name" value="ARM_TBCD_2nd"/>
</dbReference>
<dbReference type="GO" id="GO:0005096">
    <property type="term" value="F:GTPase activator activity"/>
    <property type="evidence" value="ECO:0000318"/>
    <property type="project" value="GO_Central"/>
</dbReference>
<comment type="caution">
    <text evidence="2">The sequence shown here is derived from an EMBL/GenBank/DDBJ whole genome shotgun (WGS) entry which is preliminary data.</text>
</comment>
<dbReference type="STRING" id="184922.A8BDA2"/>
<dbReference type="Pfam" id="PF23579">
    <property type="entry name" value="ARM_TBCD"/>
    <property type="match status" value="1"/>
</dbReference>
<reference evidence="2 3" key="1">
    <citation type="journal article" date="2007" name="Science">
        <title>Genomic minimalism in the early diverging intestinal parasite Giardia lamblia.</title>
        <authorList>
            <person name="Morrison H.G."/>
            <person name="McArthur A.G."/>
            <person name="Gillin F.D."/>
            <person name="Aley S.B."/>
            <person name="Adam R.D."/>
            <person name="Olsen G.J."/>
            <person name="Best A.A."/>
            <person name="Cande W.Z."/>
            <person name="Chen F."/>
            <person name="Cipriano M.J."/>
            <person name="Davids B.J."/>
            <person name="Dawson S.C."/>
            <person name="Elmendorf H.G."/>
            <person name="Hehl A.B."/>
            <person name="Holder M.E."/>
            <person name="Huse S.M."/>
            <person name="Kim U.U."/>
            <person name="Lasek-Nesselquist E."/>
            <person name="Manning G."/>
            <person name="Nigam A."/>
            <person name="Nixon J.E."/>
            <person name="Palm D."/>
            <person name="Passamaneck N.E."/>
            <person name="Prabhu A."/>
            <person name="Reich C.I."/>
            <person name="Reiner D.S."/>
            <person name="Samuelson J."/>
            <person name="Svard S.G."/>
            <person name="Sogin M.L."/>
        </authorList>
    </citation>
    <scope>NUCLEOTIDE SEQUENCE [LARGE SCALE GENOMIC DNA]</scope>
    <source>
        <strain evidence="2 3">WB C6</strain>
    </source>
</reference>
<dbReference type="GO" id="GO:0000226">
    <property type="term" value="P:microtubule cytoskeleton organization"/>
    <property type="evidence" value="ECO:0000318"/>
    <property type="project" value="GO_Central"/>
</dbReference>
<dbReference type="InterPro" id="IPR033162">
    <property type="entry name" value="TBCD"/>
</dbReference>
<dbReference type="GeneID" id="5700655"/>
<dbReference type="SUPFAM" id="SSF48371">
    <property type="entry name" value="ARM repeat"/>
    <property type="match status" value="1"/>
</dbReference>
<dbReference type="HOGENOM" id="CLU_262253_0_0_1"/>
<dbReference type="PANTHER" id="PTHR12658:SF0">
    <property type="entry name" value="TUBULIN-SPECIFIC CHAPERONE D"/>
    <property type="match status" value="1"/>
</dbReference>
<dbReference type="InterPro" id="IPR011989">
    <property type="entry name" value="ARM-like"/>
</dbReference>
<accession>A8BDA2</accession>
<dbReference type="Pfam" id="PF25767">
    <property type="entry name" value="ARM_TBCD_2nd"/>
    <property type="match status" value="1"/>
</dbReference>
<evidence type="ECO:0000313" key="2">
    <source>
        <dbReference type="EMBL" id="KAE8304208.1"/>
    </source>
</evidence>
<dbReference type="EMBL" id="AACB03000002">
    <property type="protein sequence ID" value="KAE8304208.1"/>
    <property type="molecule type" value="Genomic_DNA"/>
</dbReference>
<dbReference type="Gene3D" id="1.25.10.10">
    <property type="entry name" value="Leucine-rich Repeat Variant"/>
    <property type="match status" value="1"/>
</dbReference>
<dbReference type="RefSeq" id="XP_001707748.1">
    <property type="nucleotide sequence ID" value="XM_001707696.1"/>
</dbReference>
<dbReference type="KEGG" id="gla:GL50803_0010145"/>
<organism evidence="2 3">
    <name type="scientific">Giardia intestinalis (strain ATCC 50803 / WB clone C6)</name>
    <name type="common">Giardia lamblia</name>
    <dbReference type="NCBI Taxonomy" id="184922"/>
    <lineage>
        <taxon>Eukaryota</taxon>
        <taxon>Metamonada</taxon>
        <taxon>Diplomonadida</taxon>
        <taxon>Hexamitidae</taxon>
        <taxon>Giardiinae</taxon>
        <taxon>Giardia</taxon>
    </lineage>
</organism>
<sequence length="1291" mass="144478">MPSTDIIADLISLTERALKETVEKFGYQLALRYGVQLREYLESPHLLDTHLAQLAEPLVAHLQKDIEKGAISQPWLYTMLYLLIEVRQLSAVGRYFPNSVTHLEPCIHLLSRWYGWDAKKLSIASLDKNNPETDPSEITIPSFNDVYDEKDVSSNAKQQVVSVLFASLSILVGVPFDIHLVDSSGTLPDTVVTLAKQAFESMGKEYIIAAEMLARFVTRPDLRDTLLPSILEEFNVQLREYTAEIVRNKDCVAPILRRGRDTTVNRTPAYLITLSYIVRFSERDHIRLLGDSIIKTPEHTLSILLKDDSREIRRLCIVLSTRLASMYLPTQPFRWRKQLLDAEAEGILLHHEKLLELEGFYVPPSFDYFIDSLLVGISDDDTGIRLSSARGLALVVGRLPFLFADEVIVEILSYFSPAETPETWHGANMALGELIRHGYLPPSRIPEVFDVTKKSLRFERKKGAWSIVKDSACFVSWALARVYSSSVQLRDVCSELASELLVVTCFDREINLRRSAAAAFQELAGRVGDPYVPSAVLSSALVDYFSLGARKISYMEIAPRLAALDKSYAENFVGAICDRYLVHWDDAIRDYAARALPLLIQALGGAEDRCGCALRIIGFLVDCLKDTSCEDDWVSYCGFILGIANSLTLLADSEDSRASEANNLILQLSTMQSELFARGKRFRDNADANTSIISATALLIKAFASTNPNLTGGTILNKHIYSVYLLYLLSVLEHSITSTIDSMSIAMFDTSNTNDVILALRALADYYTASMRVTAERTTSAHVMRDTANTVSPLSNEFFKDCLENTDFRSQLAYLTGLGLLPASFRREEVSYILSAILTELDKGISPSGYVLRLYILSTVESTLLALDNITDAQKQSFLKIFNVCLHDYSSSQRGDVGSLVRLKGFRILRSVLRKNGCVTAFLSDTYICAVIEFLGSRIDIMRIDSLISFYEDCKDRIIFVPGINLDHLEWYMQDYIAEKKIVSQMKEQARRDRQEREEIDSNNYLYDLHKRESRDDDPLDDDSTVNLLTLVPRLAHTALNVLVVLFMGHESYTGMAAAAFSYSFGVMSETTSTYLVNFLSEIFDKSKKKILLTGSTSNRIRMPDDLKLRLLSLGEIAKMALYDMITKTVQRSNLTDSYSINVTDASIKLLNFLLISHVAIESDSKLFELLGNLITLGKGISRIQILQVVVACFAGAGIVAKRSGYIKTYERAIKGLVLFLGHKISRLRDTACDGILELLLITSPPNDATVKRAVEILTSYDWPVLTTTEINGARNELCDALGIAPPPEKK</sequence>
<name>A8BDA2_GIAIC</name>
<dbReference type="PANTHER" id="PTHR12658">
    <property type="entry name" value="BETA-TUBULIN COFACTOR D"/>
    <property type="match status" value="1"/>
</dbReference>
<feature type="domain" description="Tubulin-folding cofactor D ARM repeats" evidence="1">
    <location>
        <begin position="357"/>
        <end position="528"/>
    </location>
</feature>
<keyword evidence="3" id="KW-1185">Reference proteome</keyword>
<dbReference type="GO" id="GO:0007021">
    <property type="term" value="P:tubulin complex assembly"/>
    <property type="evidence" value="ECO:0007669"/>
    <property type="project" value="InterPro"/>
</dbReference>
<proteinExistence type="predicted"/>
<evidence type="ECO:0000259" key="1">
    <source>
        <dbReference type="Pfam" id="PF25767"/>
    </source>
</evidence>
<dbReference type="InterPro" id="IPR016024">
    <property type="entry name" value="ARM-type_fold"/>
</dbReference>
<dbReference type="Proteomes" id="UP000001548">
    <property type="component" value="Unassembled WGS sequence"/>
</dbReference>
<protein>
    <submittedName>
        <fullName evidence="2">Tubulin specific chaperone D</fullName>
    </submittedName>
</protein>
<dbReference type="OMA" id="DSMSIAM"/>
<dbReference type="GO" id="GO:0007023">
    <property type="term" value="P:post-chaperonin tubulin folding pathway"/>
    <property type="evidence" value="ECO:0007669"/>
    <property type="project" value="InterPro"/>
</dbReference>
<dbReference type="VEuPathDB" id="GiardiaDB:GL50803_10145"/>
<dbReference type="GO" id="GO:0006457">
    <property type="term" value="P:protein folding"/>
    <property type="evidence" value="ECO:0000318"/>
    <property type="project" value="GO_Central"/>
</dbReference>
<evidence type="ECO:0000313" key="3">
    <source>
        <dbReference type="Proteomes" id="UP000001548"/>
    </source>
</evidence>
<dbReference type="GO" id="GO:0048487">
    <property type="term" value="F:beta-tubulin binding"/>
    <property type="evidence" value="ECO:0000318"/>
    <property type="project" value="GO_Central"/>
</dbReference>